<evidence type="ECO:0000313" key="2">
    <source>
        <dbReference type="EMBL" id="QOY60946.1"/>
    </source>
</evidence>
<dbReference type="InterPro" id="IPR010982">
    <property type="entry name" value="Lambda_DNA-bd_dom_sf"/>
</dbReference>
<dbReference type="SUPFAM" id="SSF47413">
    <property type="entry name" value="lambda repressor-like DNA-binding domains"/>
    <property type="match status" value="1"/>
</dbReference>
<dbReference type="Gene3D" id="1.10.260.40">
    <property type="entry name" value="lambda repressor-like DNA-binding domains"/>
    <property type="match status" value="1"/>
</dbReference>
<accession>A0A7S7RU79</accession>
<feature type="domain" description="HTH cro/C1-type" evidence="1">
    <location>
        <begin position="36"/>
        <end position="87"/>
    </location>
</feature>
<reference evidence="2 3" key="1">
    <citation type="submission" date="2020-10" db="EMBL/GenBank/DDBJ databases">
        <title>Olsenella immobilis sp.nov., isolated from the mud in a fermentation cellar used for the production of Chinese strong-flavoured liquor.</title>
        <authorList>
            <person name="Lu L."/>
        </authorList>
    </citation>
    <scope>NUCLEOTIDE SEQUENCE [LARGE SCALE GENOMIC DNA]</scope>
    <source>
        <strain evidence="2 3">LZLJ-2</strain>
    </source>
</reference>
<dbReference type="KEGG" id="tio:INP52_01665"/>
<dbReference type="EMBL" id="CP063767">
    <property type="protein sequence ID" value="QOY60946.1"/>
    <property type="molecule type" value="Genomic_DNA"/>
</dbReference>
<dbReference type="SMART" id="SM00530">
    <property type="entry name" value="HTH_XRE"/>
    <property type="match status" value="1"/>
</dbReference>
<evidence type="ECO:0000313" key="3">
    <source>
        <dbReference type="Proteomes" id="UP000593735"/>
    </source>
</evidence>
<dbReference type="InterPro" id="IPR001387">
    <property type="entry name" value="Cro/C1-type_HTH"/>
</dbReference>
<dbReference type="GO" id="GO:0003677">
    <property type="term" value="F:DNA binding"/>
    <property type="evidence" value="ECO:0007669"/>
    <property type="project" value="InterPro"/>
</dbReference>
<name>A0A7S7RU79_9ACTN</name>
<keyword evidence="3" id="KW-1185">Reference proteome</keyword>
<protein>
    <submittedName>
        <fullName evidence="2">Helix-turn-helix transcriptional regulator</fullName>
    </submittedName>
</protein>
<proteinExistence type="predicted"/>
<dbReference type="CDD" id="cd00093">
    <property type="entry name" value="HTH_XRE"/>
    <property type="match status" value="1"/>
</dbReference>
<dbReference type="Proteomes" id="UP000593735">
    <property type="component" value="Chromosome"/>
</dbReference>
<evidence type="ECO:0000259" key="1">
    <source>
        <dbReference type="PROSITE" id="PS50943"/>
    </source>
</evidence>
<dbReference type="PROSITE" id="PS50943">
    <property type="entry name" value="HTH_CROC1"/>
    <property type="match status" value="1"/>
</dbReference>
<dbReference type="Pfam" id="PF01381">
    <property type="entry name" value="HTH_3"/>
    <property type="match status" value="1"/>
</dbReference>
<gene>
    <name evidence="2" type="ORF">INP52_01665</name>
</gene>
<dbReference type="AlphaFoldDB" id="A0A7S7RU79"/>
<sequence length="123" mass="13605">MKTLNEHIEAPRENSEFDRVWREGEGKYQAMRAFVRARTKAGISQRGLSEAASVPQKTISLIETADTNTTVRTLSKLARGMGKVLTIRFADADEHEARASRQACDVECGAQLARLSCPLLSAR</sequence>
<dbReference type="RefSeq" id="WP_194371840.1">
    <property type="nucleotide sequence ID" value="NZ_CP063767.1"/>
</dbReference>
<organism evidence="2 3">
    <name type="scientific">Thermophilibacter immobilis</name>
    <dbReference type="NCBI Taxonomy" id="2779519"/>
    <lineage>
        <taxon>Bacteria</taxon>
        <taxon>Bacillati</taxon>
        <taxon>Actinomycetota</taxon>
        <taxon>Coriobacteriia</taxon>
        <taxon>Coriobacteriales</taxon>
        <taxon>Atopobiaceae</taxon>
        <taxon>Thermophilibacter</taxon>
    </lineage>
</organism>